<keyword evidence="5 6" id="KW-0472">Membrane</keyword>
<evidence type="ECO:0000256" key="1">
    <source>
        <dbReference type="ARBA" id="ARBA00004370"/>
    </source>
</evidence>
<dbReference type="InterPro" id="IPR035897">
    <property type="entry name" value="Toll_tir_struct_dom_sf"/>
</dbReference>
<evidence type="ECO:0000256" key="6">
    <source>
        <dbReference type="SAM" id="Phobius"/>
    </source>
</evidence>
<evidence type="ECO:0000256" key="4">
    <source>
        <dbReference type="ARBA" id="ARBA00022989"/>
    </source>
</evidence>
<dbReference type="PANTHER" id="PTHR24365:SF522">
    <property type="entry name" value="LOW QUALITY PROTEIN: TOLL-LIKE RECEPTOR 13-RELATED"/>
    <property type="match status" value="1"/>
</dbReference>
<dbReference type="GO" id="GO:0005886">
    <property type="term" value="C:plasma membrane"/>
    <property type="evidence" value="ECO:0007669"/>
    <property type="project" value="TreeGrafter"/>
</dbReference>
<proteinExistence type="predicted"/>
<evidence type="ECO:0000256" key="2">
    <source>
        <dbReference type="ARBA" id="ARBA00022692"/>
    </source>
</evidence>
<reference evidence="7" key="1">
    <citation type="submission" date="2025-08" db="UniProtKB">
        <authorList>
            <consortium name="Ensembl"/>
        </authorList>
    </citation>
    <scope>IDENTIFICATION</scope>
</reference>
<dbReference type="GO" id="GO:0002224">
    <property type="term" value="P:toll-like receptor signaling pathway"/>
    <property type="evidence" value="ECO:0007669"/>
    <property type="project" value="TreeGrafter"/>
</dbReference>
<keyword evidence="3" id="KW-0732">Signal</keyword>
<dbReference type="SUPFAM" id="SSF52200">
    <property type="entry name" value="Toll/Interleukin receptor TIR domain"/>
    <property type="match status" value="1"/>
</dbReference>
<evidence type="ECO:0000256" key="5">
    <source>
        <dbReference type="ARBA" id="ARBA00023136"/>
    </source>
</evidence>
<dbReference type="PANTHER" id="PTHR24365">
    <property type="entry name" value="TOLL-LIKE RECEPTOR"/>
    <property type="match status" value="1"/>
</dbReference>
<evidence type="ECO:0000256" key="3">
    <source>
        <dbReference type="ARBA" id="ARBA00022729"/>
    </source>
</evidence>
<dbReference type="InParanoid" id="A0A672RNI2"/>
<dbReference type="AlphaFoldDB" id="A0A672RNI2"/>
<protein>
    <submittedName>
        <fullName evidence="7">Uncharacterized protein</fullName>
    </submittedName>
</protein>
<keyword evidence="2 6" id="KW-0812">Transmembrane</keyword>
<dbReference type="GO" id="GO:0006954">
    <property type="term" value="P:inflammatory response"/>
    <property type="evidence" value="ECO:0007669"/>
    <property type="project" value="TreeGrafter"/>
</dbReference>
<feature type="transmembrane region" description="Helical" evidence="6">
    <location>
        <begin position="20"/>
        <end position="53"/>
    </location>
</feature>
<name>A0A672RNI2_SINGR</name>
<sequence length="178" mass="20331">HSNPAPSMSLTAFNTESCTLNIDFICFLCSSIGVILTLFSSFAFFALSGGLCILPLLSLPLRQQEEAERFDAFISYNTKDEPWVMEELIPKLEGEHGRPIIDKIIDGIYSSRKTNCLITKKYLMSNWSSSEVASFRLFDKRTYLHWPKPGEGTKVFWQKLKMALETKEGHKSDHRMIL</sequence>
<comment type="subcellular location">
    <subcellularLocation>
        <location evidence="1">Membrane</location>
    </subcellularLocation>
</comment>
<keyword evidence="8" id="KW-1185">Reference proteome</keyword>
<evidence type="ECO:0000313" key="7">
    <source>
        <dbReference type="Ensembl" id="ENSSGRP00000090938.1"/>
    </source>
</evidence>
<keyword evidence="4 6" id="KW-1133">Transmembrane helix</keyword>
<dbReference type="Ensembl" id="ENSSGRT00000096782.1">
    <property type="protein sequence ID" value="ENSSGRP00000090938.1"/>
    <property type="gene ID" value="ENSSGRG00000045584.1"/>
</dbReference>
<organism evidence="7 8">
    <name type="scientific">Sinocyclocheilus grahami</name>
    <name type="common">Dianchi golden-line fish</name>
    <name type="synonym">Barbus grahami</name>
    <dbReference type="NCBI Taxonomy" id="75366"/>
    <lineage>
        <taxon>Eukaryota</taxon>
        <taxon>Metazoa</taxon>
        <taxon>Chordata</taxon>
        <taxon>Craniata</taxon>
        <taxon>Vertebrata</taxon>
        <taxon>Euteleostomi</taxon>
        <taxon>Actinopterygii</taxon>
        <taxon>Neopterygii</taxon>
        <taxon>Teleostei</taxon>
        <taxon>Ostariophysi</taxon>
        <taxon>Cypriniformes</taxon>
        <taxon>Cyprinidae</taxon>
        <taxon>Cyprininae</taxon>
        <taxon>Sinocyclocheilus</taxon>
    </lineage>
</organism>
<reference evidence="7" key="2">
    <citation type="submission" date="2025-09" db="UniProtKB">
        <authorList>
            <consortium name="Ensembl"/>
        </authorList>
    </citation>
    <scope>IDENTIFICATION</scope>
</reference>
<dbReference type="Gene3D" id="3.40.50.10140">
    <property type="entry name" value="Toll/interleukin-1 receptor homology (TIR) domain"/>
    <property type="match status" value="1"/>
</dbReference>
<accession>A0A672RNI2</accession>
<dbReference type="GO" id="GO:0038023">
    <property type="term" value="F:signaling receptor activity"/>
    <property type="evidence" value="ECO:0007669"/>
    <property type="project" value="TreeGrafter"/>
</dbReference>
<dbReference type="Proteomes" id="UP000472262">
    <property type="component" value="Unassembled WGS sequence"/>
</dbReference>
<evidence type="ECO:0000313" key="8">
    <source>
        <dbReference type="Proteomes" id="UP000472262"/>
    </source>
</evidence>